<dbReference type="SUPFAM" id="SSF54565">
    <property type="entry name" value="Ribosomal protein S16"/>
    <property type="match status" value="1"/>
</dbReference>
<keyword evidence="1" id="KW-0687">Ribonucleoprotein</keyword>
<evidence type="ECO:0000313" key="2">
    <source>
        <dbReference type="Proteomes" id="UP001174909"/>
    </source>
</evidence>
<dbReference type="Gene3D" id="3.30.1320.10">
    <property type="match status" value="1"/>
</dbReference>
<accession>A0AA35WGQ5</accession>
<dbReference type="GO" id="GO:0005840">
    <property type="term" value="C:ribosome"/>
    <property type="evidence" value="ECO:0007669"/>
    <property type="project" value="UniProtKB-KW"/>
</dbReference>
<dbReference type="EMBL" id="CASHTH010001226">
    <property type="protein sequence ID" value="CAI8012957.1"/>
    <property type="molecule type" value="Genomic_DNA"/>
</dbReference>
<gene>
    <name evidence="1" type="ORF">GBAR_LOCUS8263</name>
</gene>
<dbReference type="AlphaFoldDB" id="A0AA35WGQ5"/>
<name>A0AA35WGQ5_GEOBA</name>
<keyword evidence="2" id="KW-1185">Reference proteome</keyword>
<protein>
    <submittedName>
        <fullName evidence="1">30S ribosomal protein S16</fullName>
    </submittedName>
</protein>
<sequence length="53" mass="6070">MTDPPTVTLDESRAIDWLRKGAQPSDPVRQMFERNDIFSKVHPSKVDADERAD</sequence>
<proteinExistence type="predicted"/>
<dbReference type="Proteomes" id="UP001174909">
    <property type="component" value="Unassembled WGS sequence"/>
</dbReference>
<keyword evidence="1" id="KW-0689">Ribosomal protein</keyword>
<comment type="caution">
    <text evidence="1">The sequence shown here is derived from an EMBL/GenBank/DDBJ whole genome shotgun (WGS) entry which is preliminary data.</text>
</comment>
<reference evidence="1" key="1">
    <citation type="submission" date="2023-03" db="EMBL/GenBank/DDBJ databases">
        <authorList>
            <person name="Steffen K."/>
            <person name="Cardenas P."/>
        </authorList>
    </citation>
    <scope>NUCLEOTIDE SEQUENCE</scope>
</reference>
<dbReference type="InterPro" id="IPR023803">
    <property type="entry name" value="Ribosomal_bS16_dom_sf"/>
</dbReference>
<evidence type="ECO:0000313" key="1">
    <source>
        <dbReference type="EMBL" id="CAI8012957.1"/>
    </source>
</evidence>
<organism evidence="1 2">
    <name type="scientific">Geodia barretti</name>
    <name type="common">Barrett's horny sponge</name>
    <dbReference type="NCBI Taxonomy" id="519541"/>
    <lineage>
        <taxon>Eukaryota</taxon>
        <taxon>Metazoa</taxon>
        <taxon>Porifera</taxon>
        <taxon>Demospongiae</taxon>
        <taxon>Heteroscleromorpha</taxon>
        <taxon>Tetractinellida</taxon>
        <taxon>Astrophorina</taxon>
        <taxon>Geodiidae</taxon>
        <taxon>Geodia</taxon>
    </lineage>
</organism>